<gene>
    <name evidence="3" type="ORF">ILEXP_LOCUS16860</name>
</gene>
<proteinExistence type="predicted"/>
<name>A0ABC8S0Z6_9AQUA</name>
<organism evidence="3 4">
    <name type="scientific">Ilex paraguariensis</name>
    <name type="common">yerba mate</name>
    <dbReference type="NCBI Taxonomy" id="185542"/>
    <lineage>
        <taxon>Eukaryota</taxon>
        <taxon>Viridiplantae</taxon>
        <taxon>Streptophyta</taxon>
        <taxon>Embryophyta</taxon>
        <taxon>Tracheophyta</taxon>
        <taxon>Spermatophyta</taxon>
        <taxon>Magnoliopsida</taxon>
        <taxon>eudicotyledons</taxon>
        <taxon>Gunneridae</taxon>
        <taxon>Pentapetalae</taxon>
        <taxon>asterids</taxon>
        <taxon>campanulids</taxon>
        <taxon>Aquifoliales</taxon>
        <taxon>Aquifoliaceae</taxon>
        <taxon>Ilex</taxon>
    </lineage>
</organism>
<evidence type="ECO:0000313" key="4">
    <source>
        <dbReference type="Proteomes" id="UP001642360"/>
    </source>
</evidence>
<keyword evidence="4" id="KW-1185">Reference proteome</keyword>
<dbReference type="EMBL" id="CAUOFW020001814">
    <property type="protein sequence ID" value="CAK9148869.1"/>
    <property type="molecule type" value="Genomic_DNA"/>
</dbReference>
<dbReference type="Proteomes" id="UP001642360">
    <property type="component" value="Unassembled WGS sequence"/>
</dbReference>
<dbReference type="AlphaFoldDB" id="A0ABC8S0Z6"/>
<accession>A0ABC8S0Z6</accession>
<sequence length="175" mass="18545">MSVEKLPFLTAVGLLFLSIGYAELGDGSGNVMPSPIACMNCTFCQYPCHSLPPPPPPSGPFYEVPPQPPEGNPSPPFGPFYGVPPQPPSGPIYGVQPPPSPQLGQGNYPPTPCVPCYHYPPTPNGYVPFGCSATSPLHFPFVSSKDSILLQCYVLDCIESRPNKVAIFSCFGGMG</sequence>
<feature type="signal peptide" evidence="2">
    <location>
        <begin position="1"/>
        <end position="22"/>
    </location>
</feature>
<evidence type="ECO:0000313" key="3">
    <source>
        <dbReference type="EMBL" id="CAK9148869.1"/>
    </source>
</evidence>
<evidence type="ECO:0000256" key="2">
    <source>
        <dbReference type="SAM" id="SignalP"/>
    </source>
</evidence>
<reference evidence="3 4" key="1">
    <citation type="submission" date="2024-02" db="EMBL/GenBank/DDBJ databases">
        <authorList>
            <person name="Vignale AGUSTIN F."/>
            <person name="Sosa J E."/>
            <person name="Modenutti C."/>
        </authorList>
    </citation>
    <scope>NUCLEOTIDE SEQUENCE [LARGE SCALE GENOMIC DNA]</scope>
</reference>
<keyword evidence="2" id="KW-0732">Signal</keyword>
<feature type="region of interest" description="Disordered" evidence="1">
    <location>
        <begin position="59"/>
        <end position="95"/>
    </location>
</feature>
<comment type="caution">
    <text evidence="3">The sequence shown here is derived from an EMBL/GenBank/DDBJ whole genome shotgun (WGS) entry which is preliminary data.</text>
</comment>
<feature type="chain" id="PRO_5044762767" evidence="2">
    <location>
        <begin position="23"/>
        <end position="175"/>
    </location>
</feature>
<protein>
    <submittedName>
        <fullName evidence="3">Uncharacterized protein</fullName>
    </submittedName>
</protein>
<evidence type="ECO:0000256" key="1">
    <source>
        <dbReference type="SAM" id="MobiDB-lite"/>
    </source>
</evidence>